<keyword evidence="3" id="KW-1185">Reference proteome</keyword>
<dbReference type="EMBL" id="CAJNOQ010012929">
    <property type="protein sequence ID" value="CAF1310985.1"/>
    <property type="molecule type" value="Genomic_DNA"/>
</dbReference>
<evidence type="ECO:0000313" key="1">
    <source>
        <dbReference type="EMBL" id="CAF1310985.1"/>
    </source>
</evidence>
<dbReference type="OrthoDB" id="10056667at2759"/>
<evidence type="ECO:0000313" key="2">
    <source>
        <dbReference type="EMBL" id="CAF4148255.1"/>
    </source>
</evidence>
<sequence>ADNTQNLSNITLPRLNHQDLLLKRSVKQLDIETMTNVLMLNKYDDVTVLCMLVKHYIVKKINSFYIFRITQQMYHDLIDDKRYSKLINIYTEYNQLFEMLEKQIRSLLKHLSIFKLFVKNNKSIRDLERGSTEFLYYQLLCDVLMSMRTQTEEAKQDMLNYCRLYYQNDDVSMKKIDEFEKIYESSQAIQDINALYNLRYFIVHLCKNLTLIYDEYYQTYQENFDSLMFYGGFELSDEGIKELKQSIAHLHFNIAEVYAFKHCQQILEIFSEFYPKYPVGIADICDVLGEIYYKMTKYELSLEYLHSEPRFDYINRILPKKDVSNLQYLPNALRKDG</sequence>
<dbReference type="Proteomes" id="UP000663829">
    <property type="component" value="Unassembled WGS sequence"/>
</dbReference>
<proteinExistence type="predicted"/>
<feature type="non-terminal residue" evidence="1">
    <location>
        <position position="1"/>
    </location>
</feature>
<evidence type="ECO:0000313" key="3">
    <source>
        <dbReference type="Proteomes" id="UP000663829"/>
    </source>
</evidence>
<name>A0A815EG67_9BILA</name>
<comment type="caution">
    <text evidence="1">The sequence shown here is derived from an EMBL/GenBank/DDBJ whole genome shotgun (WGS) entry which is preliminary data.</text>
</comment>
<gene>
    <name evidence="1" type="ORF">GPM918_LOCUS28990</name>
    <name evidence="2" type="ORF">SRO942_LOCUS29530</name>
</gene>
<reference evidence="1" key="1">
    <citation type="submission" date="2021-02" db="EMBL/GenBank/DDBJ databases">
        <authorList>
            <person name="Nowell W R."/>
        </authorList>
    </citation>
    <scope>NUCLEOTIDE SEQUENCE</scope>
</reference>
<dbReference type="EMBL" id="CAJOBC010042395">
    <property type="protein sequence ID" value="CAF4148255.1"/>
    <property type="molecule type" value="Genomic_DNA"/>
</dbReference>
<accession>A0A815EG67</accession>
<organism evidence="1 3">
    <name type="scientific">Didymodactylos carnosus</name>
    <dbReference type="NCBI Taxonomy" id="1234261"/>
    <lineage>
        <taxon>Eukaryota</taxon>
        <taxon>Metazoa</taxon>
        <taxon>Spiralia</taxon>
        <taxon>Gnathifera</taxon>
        <taxon>Rotifera</taxon>
        <taxon>Eurotatoria</taxon>
        <taxon>Bdelloidea</taxon>
        <taxon>Philodinida</taxon>
        <taxon>Philodinidae</taxon>
        <taxon>Didymodactylos</taxon>
    </lineage>
</organism>
<dbReference type="AlphaFoldDB" id="A0A815EG67"/>
<dbReference type="Proteomes" id="UP000681722">
    <property type="component" value="Unassembled WGS sequence"/>
</dbReference>
<protein>
    <submittedName>
        <fullName evidence="1">Uncharacterized protein</fullName>
    </submittedName>
</protein>